<dbReference type="CDD" id="cd11296">
    <property type="entry name" value="O-FucT_like"/>
    <property type="match status" value="1"/>
</dbReference>
<gene>
    <name evidence="6" type="ORF">SEMRO_60_G034810.1</name>
</gene>
<keyword evidence="5" id="KW-1133">Transmembrane helix</keyword>
<keyword evidence="3" id="KW-0119">Carbohydrate metabolism</keyword>
<keyword evidence="1" id="KW-0808">Transferase</keyword>
<sequence length="636" mass="73003">MPKAPNKSRKPVSSSLSAGSTTSTGTGSTSTSADAAGSPGTSARASASTSSQVFLVAIFVSSLFSLGLNIYLSTKLGMLGALDTLNLQTDLKQAFLQPRQKPGENQILTAAEAHGAQAAQQQQQQQQQQHNLAGLQCDAYGGPSAEAAQEMVYWEDIPSDAKYISPFKSKDETQYLTFEPDEGGWNNIRMNMETVLALAFAMGRTLVLPPEKEFYLLSKTKAEHGGEQKKTFSFSHFFHMESIHNEHQGLDIITMTQFLETVAMKGKMRDRYENNKVRFPPYNRTNWDGADRKEIKQLYAYLREASHTVVWTPEECMAAFPKSPKKKDEMELHDMAQHMLDEEGVPRWEQYVGKPTPVNATTLLRLKENWAQRKKLCIYNDIVQQQLSVHFPTDPKLNARLLVHFYAFIFFQDWRHDLWMKRFIRDHVRYVDEIQCAAARVVEALRKRARQRNPKNVKGEFDSFHVRRGDFQYKVTRVEADVMYRMAKEKLTEGDILYIATDERDKEFFKPLMEHYDVVFLDDMIDAVGKQVNTNLYGMLDQLIASRGRVFFGCWFSTFTAYINRLRGYHADNHEEPGYEQGIVNSWYYALEDRYDHMQQFYPVKQAFYAREFPAAWRLIDTSMGDLGIDQTTQSS</sequence>
<comment type="caution">
    <text evidence="6">The sequence shown here is derived from an EMBL/GenBank/DDBJ whole genome shotgun (WGS) entry which is preliminary data.</text>
</comment>
<organism evidence="6 7">
    <name type="scientific">Seminavis robusta</name>
    <dbReference type="NCBI Taxonomy" id="568900"/>
    <lineage>
        <taxon>Eukaryota</taxon>
        <taxon>Sar</taxon>
        <taxon>Stramenopiles</taxon>
        <taxon>Ochrophyta</taxon>
        <taxon>Bacillariophyta</taxon>
        <taxon>Bacillariophyceae</taxon>
        <taxon>Bacillariophycidae</taxon>
        <taxon>Naviculales</taxon>
        <taxon>Naviculaceae</taxon>
        <taxon>Seminavis</taxon>
    </lineage>
</organism>
<feature type="compositionally biased region" description="Low complexity" evidence="4">
    <location>
        <begin position="13"/>
        <end position="44"/>
    </location>
</feature>
<keyword evidence="2" id="KW-0294">Fucose metabolism</keyword>
<proteinExistence type="predicted"/>
<dbReference type="PANTHER" id="PTHR31469">
    <property type="entry name" value="OS07G0633600 PROTEIN"/>
    <property type="match status" value="1"/>
</dbReference>
<dbReference type="EMBL" id="CAICTM010000059">
    <property type="protein sequence ID" value="CAB9499428.1"/>
    <property type="molecule type" value="Genomic_DNA"/>
</dbReference>
<evidence type="ECO:0000256" key="2">
    <source>
        <dbReference type="ARBA" id="ARBA00023253"/>
    </source>
</evidence>
<dbReference type="InterPro" id="IPR019378">
    <property type="entry name" value="GDP-Fuc_O-FucTrfase"/>
</dbReference>
<dbReference type="Gene3D" id="3.40.50.11340">
    <property type="match status" value="1"/>
</dbReference>
<dbReference type="OrthoDB" id="1861862at2759"/>
<feature type="region of interest" description="Disordered" evidence="4">
    <location>
        <begin position="1"/>
        <end position="44"/>
    </location>
</feature>
<evidence type="ECO:0000256" key="3">
    <source>
        <dbReference type="ARBA" id="ARBA00023277"/>
    </source>
</evidence>
<dbReference type="Pfam" id="PF10250">
    <property type="entry name" value="O-FucT"/>
    <property type="match status" value="1"/>
</dbReference>
<keyword evidence="7" id="KW-1185">Reference proteome</keyword>
<evidence type="ECO:0000256" key="1">
    <source>
        <dbReference type="ARBA" id="ARBA00022679"/>
    </source>
</evidence>
<keyword evidence="5" id="KW-0472">Membrane</keyword>
<name>A0A9N8DAI7_9STRA</name>
<evidence type="ECO:0000256" key="5">
    <source>
        <dbReference type="SAM" id="Phobius"/>
    </source>
</evidence>
<accession>A0A9N8DAI7</accession>
<protein>
    <submittedName>
        <fullName evidence="6">GDP-fucose protein O-fucosyltransferase</fullName>
    </submittedName>
</protein>
<feature type="transmembrane region" description="Helical" evidence="5">
    <location>
        <begin position="53"/>
        <end position="72"/>
    </location>
</feature>
<evidence type="ECO:0000256" key="4">
    <source>
        <dbReference type="SAM" id="MobiDB-lite"/>
    </source>
</evidence>
<dbReference type="FunFam" id="3.40.50.11350:FF:000014">
    <property type="entry name" value="Uncharacterized protein"/>
    <property type="match status" value="1"/>
</dbReference>
<evidence type="ECO:0000313" key="7">
    <source>
        <dbReference type="Proteomes" id="UP001153069"/>
    </source>
</evidence>
<keyword evidence="5" id="KW-0812">Transmembrane</keyword>
<reference evidence="6" key="1">
    <citation type="submission" date="2020-06" db="EMBL/GenBank/DDBJ databases">
        <authorList>
            <consortium name="Plant Systems Biology data submission"/>
        </authorList>
    </citation>
    <scope>NUCLEOTIDE SEQUENCE</scope>
    <source>
        <strain evidence="6">D6</strain>
    </source>
</reference>
<dbReference type="Gene3D" id="3.40.50.11350">
    <property type="match status" value="1"/>
</dbReference>
<evidence type="ECO:0000313" key="6">
    <source>
        <dbReference type="EMBL" id="CAB9499428.1"/>
    </source>
</evidence>
<dbReference type="GO" id="GO:0016740">
    <property type="term" value="F:transferase activity"/>
    <property type="evidence" value="ECO:0007669"/>
    <property type="project" value="UniProtKB-KW"/>
</dbReference>
<dbReference type="PANTHER" id="PTHR31469:SF8">
    <property type="entry name" value="OS07G0641000 PROTEIN"/>
    <property type="match status" value="1"/>
</dbReference>
<feature type="compositionally biased region" description="Basic residues" evidence="4">
    <location>
        <begin position="1"/>
        <end position="10"/>
    </location>
</feature>
<dbReference type="GO" id="GO:0006004">
    <property type="term" value="P:fucose metabolic process"/>
    <property type="evidence" value="ECO:0007669"/>
    <property type="project" value="UniProtKB-KW"/>
</dbReference>
<dbReference type="AlphaFoldDB" id="A0A9N8DAI7"/>
<dbReference type="Proteomes" id="UP001153069">
    <property type="component" value="Unassembled WGS sequence"/>
</dbReference>